<evidence type="ECO:0000256" key="2">
    <source>
        <dbReference type="ARBA" id="ARBA00022723"/>
    </source>
</evidence>
<protein>
    <submittedName>
        <fullName evidence="7">VCBS repeat protein</fullName>
    </submittedName>
</protein>
<dbReference type="SUPFAM" id="SSF46626">
    <property type="entry name" value="Cytochrome c"/>
    <property type="match status" value="1"/>
</dbReference>
<dbReference type="SUPFAM" id="SSF69318">
    <property type="entry name" value="Integrin alpha N-terminal domain"/>
    <property type="match status" value="1"/>
</dbReference>
<accession>A0A3D9L2E7</accession>
<dbReference type="InterPro" id="IPR009056">
    <property type="entry name" value="Cyt_c-like_dom"/>
</dbReference>
<dbReference type="InterPro" id="IPR013517">
    <property type="entry name" value="FG-GAP"/>
</dbReference>
<name>A0A3D9L2E7_MARFU</name>
<dbReference type="GO" id="GO:0046872">
    <property type="term" value="F:metal ion binding"/>
    <property type="evidence" value="ECO:0007669"/>
    <property type="project" value="UniProtKB-KW"/>
</dbReference>
<dbReference type="Gene3D" id="2.130.10.130">
    <property type="entry name" value="Integrin alpha, N-terminal"/>
    <property type="match status" value="1"/>
</dbReference>
<dbReference type="GO" id="GO:0020037">
    <property type="term" value="F:heme binding"/>
    <property type="evidence" value="ECO:0007669"/>
    <property type="project" value="InterPro"/>
</dbReference>
<keyword evidence="8" id="KW-1185">Reference proteome</keyword>
<dbReference type="Proteomes" id="UP000256779">
    <property type="component" value="Unassembled WGS sequence"/>
</dbReference>
<keyword evidence="3" id="KW-0732">Signal</keyword>
<dbReference type="Pfam" id="PF13517">
    <property type="entry name" value="FG-GAP_3"/>
    <property type="match status" value="2"/>
</dbReference>
<evidence type="ECO:0000256" key="4">
    <source>
        <dbReference type="ARBA" id="ARBA00023004"/>
    </source>
</evidence>
<keyword evidence="4 5" id="KW-0408">Iron</keyword>
<feature type="domain" description="Cytochrome c" evidence="6">
    <location>
        <begin position="10"/>
        <end position="104"/>
    </location>
</feature>
<sequence length="481" mass="54336">MVVSCQQGNKKEGSGEELAKQYCASCHLLPQPGELNKKVWGETVLPRMGYLLGFKEWPREVLNAFDDYPEGKIAQRSSPYFIENEPPLSKEAFDKIVAYYLENAPEELDFENPFEDLPVNTFLKPREVSLGLDHPSTTMSSFLAPGKLMAADYLSGRLLQLDKDFNIKISEPLEKAVLQFQEDDDAFWATVFGDQMEGTDAPSGSLIRYPKNRQSPKTPITDLQRPSDVQITDLNGDNLKDFVICEFGKYTGALAWWKNTGTSYEKKVLLNLPGAINTQILDWDGDGDQDIVALFGQAKEAIYLFINEGNENFSTKTLMEFPATYGSTNLLVTDFNADGLHDMIYSHGDNGDYVPLHKPYHGIRIYLGQGNDTFEEAQFIPLPGIYKTIFLDLDADGDRDFLTISFFPSEDQPSFVFLENDGQNHFSPSRISNEFASRWMTMDAMDYDEDGDVDVVLGGFHWKEDNYASKLGLLYLENQLK</sequence>
<gene>
    <name evidence="7" type="ORF">C7460_11412</name>
</gene>
<keyword evidence="2 5" id="KW-0479">Metal-binding</keyword>
<evidence type="ECO:0000256" key="3">
    <source>
        <dbReference type="ARBA" id="ARBA00022729"/>
    </source>
</evidence>
<evidence type="ECO:0000313" key="7">
    <source>
        <dbReference type="EMBL" id="RED96554.1"/>
    </source>
</evidence>
<organism evidence="7 8">
    <name type="scientific">Marinoscillum furvescens DSM 4134</name>
    <dbReference type="NCBI Taxonomy" id="1122208"/>
    <lineage>
        <taxon>Bacteria</taxon>
        <taxon>Pseudomonadati</taxon>
        <taxon>Bacteroidota</taxon>
        <taxon>Cytophagia</taxon>
        <taxon>Cytophagales</taxon>
        <taxon>Reichenbachiellaceae</taxon>
        <taxon>Marinoscillum</taxon>
    </lineage>
</organism>
<dbReference type="PANTHER" id="PTHR44103:SF1">
    <property type="entry name" value="PROPROTEIN CONVERTASE P"/>
    <property type="match status" value="1"/>
</dbReference>
<evidence type="ECO:0000313" key="8">
    <source>
        <dbReference type="Proteomes" id="UP000256779"/>
    </source>
</evidence>
<reference evidence="7 8" key="1">
    <citation type="submission" date="2018-07" db="EMBL/GenBank/DDBJ databases">
        <title>Genomic Encyclopedia of Type Strains, Phase IV (KMG-IV): sequencing the most valuable type-strain genomes for metagenomic binning, comparative biology and taxonomic classification.</title>
        <authorList>
            <person name="Goeker M."/>
        </authorList>
    </citation>
    <scope>NUCLEOTIDE SEQUENCE [LARGE SCALE GENOMIC DNA]</scope>
    <source>
        <strain evidence="7 8">DSM 4134</strain>
    </source>
</reference>
<dbReference type="InterPro" id="IPR036909">
    <property type="entry name" value="Cyt_c-like_dom_sf"/>
</dbReference>
<dbReference type="GO" id="GO:0009055">
    <property type="term" value="F:electron transfer activity"/>
    <property type="evidence" value="ECO:0007669"/>
    <property type="project" value="InterPro"/>
</dbReference>
<evidence type="ECO:0000256" key="1">
    <source>
        <dbReference type="ARBA" id="ARBA00022617"/>
    </source>
</evidence>
<evidence type="ECO:0000256" key="5">
    <source>
        <dbReference type="PROSITE-ProRule" id="PRU00433"/>
    </source>
</evidence>
<proteinExistence type="predicted"/>
<dbReference type="AlphaFoldDB" id="A0A3D9L2E7"/>
<dbReference type="EMBL" id="QREG01000014">
    <property type="protein sequence ID" value="RED96554.1"/>
    <property type="molecule type" value="Genomic_DNA"/>
</dbReference>
<keyword evidence="1 5" id="KW-0349">Heme</keyword>
<comment type="caution">
    <text evidence="7">The sequence shown here is derived from an EMBL/GenBank/DDBJ whole genome shotgun (WGS) entry which is preliminary data.</text>
</comment>
<evidence type="ECO:0000259" key="6">
    <source>
        <dbReference type="PROSITE" id="PS51007"/>
    </source>
</evidence>
<dbReference type="InterPro" id="IPR028994">
    <property type="entry name" value="Integrin_alpha_N"/>
</dbReference>
<dbReference type="PROSITE" id="PS51007">
    <property type="entry name" value="CYTC"/>
    <property type="match status" value="1"/>
</dbReference>
<dbReference type="PANTHER" id="PTHR44103">
    <property type="entry name" value="PROPROTEIN CONVERTASE P"/>
    <property type="match status" value="1"/>
</dbReference>